<dbReference type="SUPFAM" id="SSF55874">
    <property type="entry name" value="ATPase domain of HSP90 chaperone/DNA topoisomerase II/histidine kinase"/>
    <property type="match status" value="1"/>
</dbReference>
<dbReference type="CDD" id="cd06225">
    <property type="entry name" value="HAMP"/>
    <property type="match status" value="1"/>
</dbReference>
<dbReference type="Pfam" id="PF08448">
    <property type="entry name" value="PAS_4"/>
    <property type="match status" value="1"/>
</dbReference>
<organism evidence="16 17">
    <name type="scientific">Bilophila wadsworthia (strain 3_1_6)</name>
    <dbReference type="NCBI Taxonomy" id="563192"/>
    <lineage>
        <taxon>Bacteria</taxon>
        <taxon>Pseudomonadati</taxon>
        <taxon>Thermodesulfobacteriota</taxon>
        <taxon>Desulfovibrionia</taxon>
        <taxon>Desulfovibrionales</taxon>
        <taxon>Desulfovibrionaceae</taxon>
        <taxon>Bilophila</taxon>
    </lineage>
</organism>
<evidence type="ECO:0000259" key="13">
    <source>
        <dbReference type="PROSITE" id="PS50112"/>
    </source>
</evidence>
<keyword evidence="11" id="KW-1133">Transmembrane helix</keyword>
<dbReference type="InterPro" id="IPR000700">
    <property type="entry name" value="PAS-assoc_C"/>
</dbReference>
<keyword evidence="9" id="KW-0902">Two-component regulatory system</keyword>
<comment type="caution">
    <text evidence="16">The sequence shown here is derived from an EMBL/GenBank/DDBJ whole genome shotgun (WGS) entry which is preliminary data.</text>
</comment>
<comment type="catalytic activity">
    <reaction evidence="1">
        <text>ATP + protein L-histidine = ADP + protein N-phospho-L-histidine.</text>
        <dbReference type="EC" id="2.7.13.3"/>
    </reaction>
</comment>
<feature type="domain" description="HAMP" evidence="15">
    <location>
        <begin position="49"/>
        <end position="101"/>
    </location>
</feature>
<keyword evidence="8" id="KW-0067">ATP-binding</keyword>
<dbReference type="Proteomes" id="UP000006034">
    <property type="component" value="Unassembled WGS sequence"/>
</dbReference>
<feature type="domain" description="Histidine kinase" evidence="12">
    <location>
        <begin position="361"/>
        <end position="583"/>
    </location>
</feature>
<evidence type="ECO:0000313" key="17">
    <source>
        <dbReference type="Proteomes" id="UP000006034"/>
    </source>
</evidence>
<dbReference type="PRINTS" id="PR00344">
    <property type="entry name" value="BCTRLSENSOR"/>
</dbReference>
<keyword evidence="11" id="KW-0472">Membrane</keyword>
<dbReference type="InterPro" id="IPR003594">
    <property type="entry name" value="HATPase_dom"/>
</dbReference>
<dbReference type="AlphaFoldDB" id="E5Y4X6"/>
<evidence type="ECO:0000313" key="16">
    <source>
        <dbReference type="EMBL" id="EFV44944.2"/>
    </source>
</evidence>
<dbReference type="GO" id="GO:0000155">
    <property type="term" value="F:phosphorelay sensor kinase activity"/>
    <property type="evidence" value="ECO:0007669"/>
    <property type="project" value="InterPro"/>
</dbReference>
<feature type="region of interest" description="Disordered" evidence="10">
    <location>
        <begin position="586"/>
        <end position="610"/>
    </location>
</feature>
<keyword evidence="17" id="KW-1185">Reference proteome</keyword>
<dbReference type="InterPro" id="IPR013656">
    <property type="entry name" value="PAS_4"/>
</dbReference>
<protein>
    <recommendedName>
        <fullName evidence="3">histidine kinase</fullName>
        <ecNumber evidence="3">2.7.13.3</ecNumber>
    </recommendedName>
</protein>
<dbReference type="PANTHER" id="PTHR43065">
    <property type="entry name" value="SENSOR HISTIDINE KINASE"/>
    <property type="match status" value="1"/>
</dbReference>
<dbReference type="Gene3D" id="3.30.565.10">
    <property type="entry name" value="Histidine kinase-like ATPase, C-terminal domain"/>
    <property type="match status" value="1"/>
</dbReference>
<dbReference type="GO" id="GO:0016020">
    <property type="term" value="C:membrane"/>
    <property type="evidence" value="ECO:0007669"/>
    <property type="project" value="UniProtKB-SubCell"/>
</dbReference>
<comment type="subcellular location">
    <subcellularLocation>
        <location evidence="2">Membrane</location>
    </subcellularLocation>
</comment>
<reference evidence="16 17" key="2">
    <citation type="submission" date="2013-04" db="EMBL/GenBank/DDBJ databases">
        <title>The Genome Sequence of Bilophila wadsworthia 3_1_6.</title>
        <authorList>
            <consortium name="The Broad Institute Genomics Platform"/>
            <person name="Earl A."/>
            <person name="Ward D."/>
            <person name="Feldgarden M."/>
            <person name="Gevers D."/>
            <person name="Sibley C."/>
            <person name="Strauss J."/>
            <person name="Allen-Vercoe E."/>
            <person name="Walker B."/>
            <person name="Young S."/>
            <person name="Zeng Q."/>
            <person name="Gargeya S."/>
            <person name="Fitzgerald M."/>
            <person name="Haas B."/>
            <person name="Abouelleil A."/>
            <person name="Allen A.W."/>
            <person name="Alvarado L."/>
            <person name="Arachchi H.M."/>
            <person name="Berlin A.M."/>
            <person name="Chapman S.B."/>
            <person name="Gainer-Dewar J."/>
            <person name="Goldberg J."/>
            <person name="Griggs A."/>
            <person name="Gujja S."/>
            <person name="Hansen M."/>
            <person name="Howarth C."/>
            <person name="Imamovic A."/>
            <person name="Ireland A."/>
            <person name="Larimer J."/>
            <person name="McCowan C."/>
            <person name="Murphy C."/>
            <person name="Pearson M."/>
            <person name="Poon T.W."/>
            <person name="Priest M."/>
            <person name="Roberts A."/>
            <person name="Saif S."/>
            <person name="Shea T."/>
            <person name="Sisk P."/>
            <person name="Sykes S."/>
            <person name="Wortman J."/>
            <person name="Nusbaum C."/>
            <person name="Birren B."/>
        </authorList>
    </citation>
    <scope>NUCLEOTIDE SEQUENCE [LARGE SCALE GENOMIC DNA]</scope>
    <source>
        <strain evidence="16 17">3_1_6</strain>
    </source>
</reference>
<feature type="transmembrane region" description="Helical" evidence="11">
    <location>
        <begin position="27"/>
        <end position="49"/>
    </location>
</feature>
<evidence type="ECO:0000256" key="11">
    <source>
        <dbReference type="SAM" id="Phobius"/>
    </source>
</evidence>
<gene>
    <name evidence="16" type="ORF">HMPREF0179_01239</name>
</gene>
<dbReference type="InterPro" id="IPR000014">
    <property type="entry name" value="PAS"/>
</dbReference>
<evidence type="ECO:0000256" key="9">
    <source>
        <dbReference type="ARBA" id="ARBA00023012"/>
    </source>
</evidence>
<dbReference type="Pfam" id="PF13426">
    <property type="entry name" value="PAS_9"/>
    <property type="match status" value="1"/>
</dbReference>
<dbReference type="Pfam" id="PF00512">
    <property type="entry name" value="HisKA"/>
    <property type="match status" value="1"/>
</dbReference>
<keyword evidence="7" id="KW-0418">Kinase</keyword>
<feature type="domain" description="PAS" evidence="13">
    <location>
        <begin position="228"/>
        <end position="294"/>
    </location>
</feature>
<evidence type="ECO:0000256" key="4">
    <source>
        <dbReference type="ARBA" id="ARBA00022553"/>
    </source>
</evidence>
<dbReference type="PROSITE" id="PS50109">
    <property type="entry name" value="HIS_KIN"/>
    <property type="match status" value="1"/>
</dbReference>
<dbReference type="SMART" id="SM00387">
    <property type="entry name" value="HATPase_c"/>
    <property type="match status" value="1"/>
</dbReference>
<evidence type="ECO:0000256" key="7">
    <source>
        <dbReference type="ARBA" id="ARBA00022777"/>
    </source>
</evidence>
<sequence length="610" mass="67702">MVKTITMTALLFLAGVGAVLWLMPYEWLWIVLPAVTLLLCAVSVALYWYEVRLPIGRMIASMQAMREGQAVTLDDARRDDEFGQLARAIVEFSIRNQHHLEEVRRRKDDFQRLFDMVPCGISVQDREYRLLRWNHSFAVRYDPQPGNTCYEVYKGRTTPCPECSVQRTWEEGAIQCNQESRVNPDGTRDYWFVQTVPLFDKDGNVSSVMEMSIDMTLIHTLQHQLQASERTHKAIFDSIPNAVFLLDAAELTILDCNPASVKMYGRQRENELIGRGILDLFLPEEREQYASQLRAFTVFSGVTNIKADGTPLRVDIRSASAMIENRRVRILCATDVTERIEMEQKFIQAGKMATLGEMATGVAHELNQPLTVIKGAASYFLRKTRRSEPIAPETLSELSVEISGQVDRASDIINHMRAFGRKSDLALLDTDINGVVAQACDLFGRQLVVHGITLETSLAPALPPVLAIPNRLEQVIVNLILNARDAVEERVKSAPEPPAVIGVSTAMDGNTVLLSVWDTGTGIPAHLLNKIFEPFFTTKPVGKGTGLGLSIIYGLVKDFGGSISARNRDEGGALFEIRLPITRRGDLAPNAPADGNRAGGVSGPQPEQIS</sequence>
<dbReference type="EC" id="2.7.13.3" evidence="3"/>
<keyword evidence="11" id="KW-0812">Transmembrane</keyword>
<dbReference type="PROSITE" id="PS50113">
    <property type="entry name" value="PAC"/>
    <property type="match status" value="1"/>
</dbReference>
<evidence type="ECO:0000259" key="14">
    <source>
        <dbReference type="PROSITE" id="PS50113"/>
    </source>
</evidence>
<dbReference type="InterPro" id="IPR004358">
    <property type="entry name" value="Sig_transdc_His_kin-like_C"/>
</dbReference>
<dbReference type="InterPro" id="IPR036890">
    <property type="entry name" value="HATPase_C_sf"/>
</dbReference>
<evidence type="ECO:0000256" key="6">
    <source>
        <dbReference type="ARBA" id="ARBA00022741"/>
    </source>
</evidence>
<dbReference type="InterPro" id="IPR036097">
    <property type="entry name" value="HisK_dim/P_sf"/>
</dbReference>
<dbReference type="SUPFAM" id="SSF55785">
    <property type="entry name" value="PYP-like sensor domain (PAS domain)"/>
    <property type="match status" value="2"/>
</dbReference>
<accession>E5Y4X6</accession>
<evidence type="ECO:0000259" key="12">
    <source>
        <dbReference type="PROSITE" id="PS50109"/>
    </source>
</evidence>
<dbReference type="InterPro" id="IPR005467">
    <property type="entry name" value="His_kinase_dom"/>
</dbReference>
<feature type="domain" description="PAC" evidence="14">
    <location>
        <begin position="175"/>
        <end position="227"/>
    </location>
</feature>
<reference evidence="16 17" key="1">
    <citation type="submission" date="2010-10" db="EMBL/GenBank/DDBJ databases">
        <authorList>
            <consortium name="The Broad Institute Genome Sequencing Platform"/>
            <person name="Ward D."/>
            <person name="Earl A."/>
            <person name="Feldgarden M."/>
            <person name="Young S.K."/>
            <person name="Gargeya S."/>
            <person name="Zeng Q."/>
            <person name="Alvarado L."/>
            <person name="Berlin A."/>
            <person name="Bochicchio J."/>
            <person name="Chapman S.B."/>
            <person name="Chen Z."/>
            <person name="Freedman E."/>
            <person name="Gellesch M."/>
            <person name="Goldberg J."/>
            <person name="Griggs A."/>
            <person name="Gujja S."/>
            <person name="Heilman E."/>
            <person name="Heiman D."/>
            <person name="Howarth C."/>
            <person name="Mehta T."/>
            <person name="Neiman D."/>
            <person name="Pearson M."/>
            <person name="Roberts A."/>
            <person name="Saif S."/>
            <person name="Shea T."/>
            <person name="Shenoy N."/>
            <person name="Sisk P."/>
            <person name="Stolte C."/>
            <person name="Sykes S."/>
            <person name="White J."/>
            <person name="Yandava C."/>
            <person name="Allen-Vercoe E."/>
            <person name="Sibley C."/>
            <person name="Ambrose C.E."/>
            <person name="Strauss J."/>
            <person name="Daigneault M."/>
            <person name="Haas B."/>
            <person name="Nusbaum C."/>
            <person name="Birren B."/>
        </authorList>
    </citation>
    <scope>NUCLEOTIDE SEQUENCE [LARGE SCALE GENOMIC DNA]</scope>
    <source>
        <strain evidence="16 17">3_1_6</strain>
    </source>
</reference>
<dbReference type="NCBIfam" id="TIGR00229">
    <property type="entry name" value="sensory_box"/>
    <property type="match status" value="1"/>
</dbReference>
<dbReference type="InterPro" id="IPR003661">
    <property type="entry name" value="HisK_dim/P_dom"/>
</dbReference>
<dbReference type="SUPFAM" id="SSF47384">
    <property type="entry name" value="Homodimeric domain of signal transducing histidine kinase"/>
    <property type="match status" value="1"/>
</dbReference>
<name>E5Y4X6_BILW3</name>
<dbReference type="Gene3D" id="6.10.340.10">
    <property type="match status" value="1"/>
</dbReference>
<dbReference type="Gene3D" id="3.30.450.20">
    <property type="entry name" value="PAS domain"/>
    <property type="match status" value="2"/>
</dbReference>
<dbReference type="EMBL" id="ADCP02000001">
    <property type="protein sequence ID" value="EFV44944.2"/>
    <property type="molecule type" value="Genomic_DNA"/>
</dbReference>
<dbReference type="Gene3D" id="1.10.287.130">
    <property type="match status" value="1"/>
</dbReference>
<keyword evidence="6" id="KW-0547">Nucleotide-binding</keyword>
<dbReference type="SMART" id="SM00091">
    <property type="entry name" value="PAS"/>
    <property type="match status" value="1"/>
</dbReference>
<dbReference type="PROSITE" id="PS50112">
    <property type="entry name" value="PAS"/>
    <property type="match status" value="1"/>
</dbReference>
<keyword evidence="5" id="KW-0808">Transferase</keyword>
<dbReference type="STRING" id="563192.HMPREF0179_01239"/>
<dbReference type="OrthoDB" id="9805967at2"/>
<evidence type="ECO:0000259" key="15">
    <source>
        <dbReference type="PROSITE" id="PS50885"/>
    </source>
</evidence>
<dbReference type="InterPro" id="IPR003660">
    <property type="entry name" value="HAMP_dom"/>
</dbReference>
<dbReference type="GO" id="GO:0005524">
    <property type="term" value="F:ATP binding"/>
    <property type="evidence" value="ECO:0007669"/>
    <property type="project" value="UniProtKB-KW"/>
</dbReference>
<evidence type="ECO:0000256" key="3">
    <source>
        <dbReference type="ARBA" id="ARBA00012438"/>
    </source>
</evidence>
<dbReference type="eggNOG" id="COG4191">
    <property type="taxonomic scope" value="Bacteria"/>
</dbReference>
<proteinExistence type="predicted"/>
<dbReference type="SMART" id="SM00388">
    <property type="entry name" value="HisKA"/>
    <property type="match status" value="1"/>
</dbReference>
<dbReference type="CDD" id="cd00130">
    <property type="entry name" value="PAS"/>
    <property type="match status" value="1"/>
</dbReference>
<keyword evidence="4" id="KW-0597">Phosphoprotein</keyword>
<evidence type="ECO:0000256" key="5">
    <source>
        <dbReference type="ARBA" id="ARBA00022679"/>
    </source>
</evidence>
<evidence type="ECO:0000256" key="2">
    <source>
        <dbReference type="ARBA" id="ARBA00004370"/>
    </source>
</evidence>
<dbReference type="PANTHER" id="PTHR43065:SF46">
    <property type="entry name" value="C4-DICARBOXYLATE TRANSPORT SENSOR PROTEIN DCTB"/>
    <property type="match status" value="1"/>
</dbReference>
<evidence type="ECO:0000256" key="1">
    <source>
        <dbReference type="ARBA" id="ARBA00000085"/>
    </source>
</evidence>
<dbReference type="InterPro" id="IPR035965">
    <property type="entry name" value="PAS-like_dom_sf"/>
</dbReference>
<evidence type="ECO:0000256" key="8">
    <source>
        <dbReference type="ARBA" id="ARBA00022840"/>
    </source>
</evidence>
<dbReference type="eggNOG" id="COG3829">
    <property type="taxonomic scope" value="Bacteria"/>
</dbReference>
<dbReference type="PROSITE" id="PS50885">
    <property type="entry name" value="HAMP"/>
    <property type="match status" value="1"/>
</dbReference>
<dbReference type="CDD" id="cd00082">
    <property type="entry name" value="HisKA"/>
    <property type="match status" value="1"/>
</dbReference>
<dbReference type="Pfam" id="PF02518">
    <property type="entry name" value="HATPase_c"/>
    <property type="match status" value="1"/>
</dbReference>
<evidence type="ECO:0000256" key="10">
    <source>
        <dbReference type="SAM" id="MobiDB-lite"/>
    </source>
</evidence>
<dbReference type="HOGENOM" id="CLU_000445_89_29_7"/>